<accession>A0ABW1YBJ7</accession>
<comment type="similarity">
    <text evidence="2">Belongs to the UPF0410 family.</text>
</comment>
<feature type="transmembrane region" description="Helical" evidence="7">
    <location>
        <begin position="68"/>
        <end position="89"/>
    </location>
</feature>
<dbReference type="RefSeq" id="WP_380082611.1">
    <property type="nucleotide sequence ID" value="NZ_JBHSWD010000001.1"/>
</dbReference>
<evidence type="ECO:0000256" key="6">
    <source>
        <dbReference type="ARBA" id="ARBA00023136"/>
    </source>
</evidence>
<sequence>MWDWIIVLLVGALCGWLASKLMGTDAQQGAAANILIGIAGALLAKFVFSDMLHWGGAQAAGSNFSFWSILWGIVGSSVVIALLKALGVLR</sequence>
<keyword evidence="6 7" id="KW-0472">Membrane</keyword>
<protein>
    <submittedName>
        <fullName evidence="8">GlsB/YeaQ/YmgE family stress response membrane protein</fullName>
    </submittedName>
</protein>
<name>A0ABW1YBJ7_9DEIO</name>
<reference evidence="9" key="1">
    <citation type="journal article" date="2019" name="Int. J. Syst. Evol. Microbiol.">
        <title>The Global Catalogue of Microorganisms (GCM) 10K type strain sequencing project: providing services to taxonomists for standard genome sequencing and annotation.</title>
        <authorList>
            <consortium name="The Broad Institute Genomics Platform"/>
            <consortium name="The Broad Institute Genome Sequencing Center for Infectious Disease"/>
            <person name="Wu L."/>
            <person name="Ma J."/>
        </authorList>
    </citation>
    <scope>NUCLEOTIDE SEQUENCE [LARGE SCALE GENOMIC DNA]</scope>
    <source>
        <strain evidence="9">CGMCC 1.15772</strain>
    </source>
</reference>
<dbReference type="PANTHER" id="PTHR33884:SF3">
    <property type="entry name" value="UPF0410 PROTEIN YMGE"/>
    <property type="match status" value="1"/>
</dbReference>
<evidence type="ECO:0000256" key="3">
    <source>
        <dbReference type="ARBA" id="ARBA00022475"/>
    </source>
</evidence>
<dbReference type="InterPro" id="IPR007341">
    <property type="entry name" value="Transgly_assoc"/>
</dbReference>
<gene>
    <name evidence="8" type="ORF">ACFP81_05980</name>
</gene>
<feature type="transmembrane region" description="Helical" evidence="7">
    <location>
        <begin position="30"/>
        <end position="48"/>
    </location>
</feature>
<evidence type="ECO:0000256" key="5">
    <source>
        <dbReference type="ARBA" id="ARBA00022989"/>
    </source>
</evidence>
<feature type="transmembrane region" description="Helical" evidence="7">
    <location>
        <begin position="6"/>
        <end position="23"/>
    </location>
</feature>
<keyword evidence="4 7" id="KW-0812">Transmembrane</keyword>
<evidence type="ECO:0000256" key="1">
    <source>
        <dbReference type="ARBA" id="ARBA00004651"/>
    </source>
</evidence>
<dbReference type="Proteomes" id="UP001596297">
    <property type="component" value="Unassembled WGS sequence"/>
</dbReference>
<organism evidence="8 9">
    <name type="scientific">Deinococcus lacus</name>
    <dbReference type="NCBI Taxonomy" id="392561"/>
    <lineage>
        <taxon>Bacteria</taxon>
        <taxon>Thermotogati</taxon>
        <taxon>Deinococcota</taxon>
        <taxon>Deinococci</taxon>
        <taxon>Deinococcales</taxon>
        <taxon>Deinococcaceae</taxon>
        <taxon>Deinococcus</taxon>
    </lineage>
</organism>
<dbReference type="PANTHER" id="PTHR33884">
    <property type="entry name" value="UPF0410 PROTEIN YMGE"/>
    <property type="match status" value="1"/>
</dbReference>
<keyword evidence="3" id="KW-1003">Cell membrane</keyword>
<evidence type="ECO:0000256" key="2">
    <source>
        <dbReference type="ARBA" id="ARBA00011006"/>
    </source>
</evidence>
<evidence type="ECO:0000256" key="7">
    <source>
        <dbReference type="SAM" id="Phobius"/>
    </source>
</evidence>
<dbReference type="EMBL" id="JBHSWD010000001">
    <property type="protein sequence ID" value="MFC6591607.1"/>
    <property type="molecule type" value="Genomic_DNA"/>
</dbReference>
<comment type="subcellular location">
    <subcellularLocation>
        <location evidence="1">Cell membrane</location>
        <topology evidence="1">Multi-pass membrane protein</topology>
    </subcellularLocation>
</comment>
<keyword evidence="9" id="KW-1185">Reference proteome</keyword>
<evidence type="ECO:0000313" key="9">
    <source>
        <dbReference type="Proteomes" id="UP001596297"/>
    </source>
</evidence>
<comment type="caution">
    <text evidence="8">The sequence shown here is derived from an EMBL/GenBank/DDBJ whole genome shotgun (WGS) entry which is preliminary data.</text>
</comment>
<evidence type="ECO:0000313" key="8">
    <source>
        <dbReference type="EMBL" id="MFC6591607.1"/>
    </source>
</evidence>
<proteinExistence type="inferred from homology"/>
<keyword evidence="5 7" id="KW-1133">Transmembrane helix</keyword>
<evidence type="ECO:0000256" key="4">
    <source>
        <dbReference type="ARBA" id="ARBA00022692"/>
    </source>
</evidence>